<keyword evidence="2" id="KW-0472">Membrane</keyword>
<accession>A0A8K0GRN8</accession>
<proteinExistence type="predicted"/>
<protein>
    <recommendedName>
        <fullName evidence="5">Nuclear pore complex protein NUP1-like</fullName>
    </recommendedName>
</protein>
<dbReference type="AlphaFoldDB" id="A0A8K0GRN8"/>
<reference evidence="3" key="1">
    <citation type="submission" date="2020-03" db="EMBL/GenBank/DDBJ databases">
        <title>A high-quality chromosome-level genome assembly of a woody plant with both climbing and erect habits, Rhamnella rubrinervis.</title>
        <authorList>
            <person name="Lu Z."/>
            <person name="Yang Y."/>
            <person name="Zhu X."/>
            <person name="Sun Y."/>
        </authorList>
    </citation>
    <scope>NUCLEOTIDE SEQUENCE</scope>
    <source>
        <strain evidence="3">BYM</strain>
        <tissue evidence="3">Leaf</tissue>
    </source>
</reference>
<gene>
    <name evidence="3" type="ORF">FNV43_RR25501</name>
</gene>
<dbReference type="PANTHER" id="PTHR33416:SF20">
    <property type="entry name" value="NUCLEAR PORE COMPLEX PROTEIN NUP1"/>
    <property type="match status" value="1"/>
</dbReference>
<feature type="region of interest" description="Disordered" evidence="1">
    <location>
        <begin position="806"/>
        <end position="829"/>
    </location>
</feature>
<feature type="compositionally biased region" description="Basic and acidic residues" evidence="1">
    <location>
        <begin position="1"/>
        <end position="10"/>
    </location>
</feature>
<feature type="transmembrane region" description="Helical" evidence="2">
    <location>
        <begin position="143"/>
        <end position="163"/>
    </location>
</feature>
<feature type="region of interest" description="Disordered" evidence="1">
    <location>
        <begin position="907"/>
        <end position="930"/>
    </location>
</feature>
<feature type="compositionally biased region" description="Basic and acidic residues" evidence="1">
    <location>
        <begin position="656"/>
        <end position="669"/>
    </location>
</feature>
<dbReference type="GO" id="GO:0005635">
    <property type="term" value="C:nuclear envelope"/>
    <property type="evidence" value="ECO:0007669"/>
    <property type="project" value="TreeGrafter"/>
</dbReference>
<feature type="compositionally biased region" description="Polar residues" evidence="1">
    <location>
        <begin position="817"/>
        <end position="829"/>
    </location>
</feature>
<dbReference type="Proteomes" id="UP000796880">
    <property type="component" value="Unassembled WGS sequence"/>
</dbReference>
<evidence type="ECO:0000313" key="3">
    <source>
        <dbReference type="EMBL" id="KAF3434398.1"/>
    </source>
</evidence>
<keyword evidence="2" id="KW-0812">Transmembrane</keyword>
<feature type="region of interest" description="Disordered" evidence="1">
    <location>
        <begin position="1"/>
        <end position="49"/>
    </location>
</feature>
<evidence type="ECO:0008006" key="5">
    <source>
        <dbReference type="Google" id="ProtNLM"/>
    </source>
</evidence>
<evidence type="ECO:0000256" key="1">
    <source>
        <dbReference type="SAM" id="MobiDB-lite"/>
    </source>
</evidence>
<feature type="compositionally biased region" description="Polar residues" evidence="1">
    <location>
        <begin position="386"/>
        <end position="398"/>
    </location>
</feature>
<name>A0A8K0GRN8_9ROSA</name>
<keyword evidence="2" id="KW-1133">Transmembrane helix</keyword>
<keyword evidence="4" id="KW-1185">Reference proteome</keyword>
<dbReference type="OrthoDB" id="653468at2759"/>
<organism evidence="3 4">
    <name type="scientific">Rhamnella rubrinervis</name>
    <dbReference type="NCBI Taxonomy" id="2594499"/>
    <lineage>
        <taxon>Eukaryota</taxon>
        <taxon>Viridiplantae</taxon>
        <taxon>Streptophyta</taxon>
        <taxon>Embryophyta</taxon>
        <taxon>Tracheophyta</taxon>
        <taxon>Spermatophyta</taxon>
        <taxon>Magnoliopsida</taxon>
        <taxon>eudicotyledons</taxon>
        <taxon>Gunneridae</taxon>
        <taxon>Pentapetalae</taxon>
        <taxon>rosids</taxon>
        <taxon>fabids</taxon>
        <taxon>Rosales</taxon>
        <taxon>Rhamnaceae</taxon>
        <taxon>rhamnoid group</taxon>
        <taxon>Rhamneae</taxon>
        <taxon>Rhamnella</taxon>
    </lineage>
</organism>
<feature type="region of interest" description="Disordered" evidence="1">
    <location>
        <begin position="650"/>
        <end position="669"/>
    </location>
</feature>
<feature type="region of interest" description="Disordered" evidence="1">
    <location>
        <begin position="386"/>
        <end position="441"/>
    </location>
</feature>
<feature type="region of interest" description="Disordered" evidence="1">
    <location>
        <begin position="1244"/>
        <end position="1272"/>
    </location>
</feature>
<comment type="caution">
    <text evidence="3">The sequence shown here is derived from an EMBL/GenBank/DDBJ whole genome shotgun (WGS) entry which is preliminary data.</text>
</comment>
<dbReference type="EMBL" id="VOIH02000011">
    <property type="protein sequence ID" value="KAF3434398.1"/>
    <property type="molecule type" value="Genomic_DNA"/>
</dbReference>
<feature type="compositionally biased region" description="Basic residues" evidence="1">
    <location>
        <begin position="21"/>
        <end position="31"/>
    </location>
</feature>
<feature type="compositionally biased region" description="Low complexity" evidence="1">
    <location>
        <begin position="806"/>
        <end position="816"/>
    </location>
</feature>
<feature type="compositionally biased region" description="Polar residues" evidence="1">
    <location>
        <begin position="341"/>
        <end position="359"/>
    </location>
</feature>
<feature type="region of interest" description="Disordered" evidence="1">
    <location>
        <begin position="338"/>
        <end position="360"/>
    </location>
</feature>
<feature type="compositionally biased region" description="Basic residues" evidence="1">
    <location>
        <begin position="1259"/>
        <end position="1272"/>
    </location>
</feature>
<evidence type="ECO:0000313" key="4">
    <source>
        <dbReference type="Proteomes" id="UP000796880"/>
    </source>
</evidence>
<dbReference type="GO" id="GO:0016973">
    <property type="term" value="P:poly(A)+ mRNA export from nucleus"/>
    <property type="evidence" value="ECO:0007669"/>
    <property type="project" value="TreeGrafter"/>
</dbReference>
<dbReference type="PANTHER" id="PTHR33416">
    <property type="entry name" value="NUCLEAR PORE COMPLEX PROTEIN NUP1"/>
    <property type="match status" value="1"/>
</dbReference>
<feature type="region of interest" description="Disordered" evidence="1">
    <location>
        <begin position="78"/>
        <end position="120"/>
    </location>
</feature>
<sequence>METARDERQPYEGGGLGTGGKFRKKPFRKTTHSTPYDRPPTALRNPTGGWLSKLVDPAHRLITSSAHRFFSTFLRKRLPPPEAPATEANYEARNKQQEADAPDTPGEQREAVEQIDSPSKCANGGGLNDLEQILKQKTFSRQVFVCFVIAVEALFLSIVLHGYSKSEIDHLTALLHSRTVDTLIVNQEKRSEIIPLKSFMSHDRQDTLTKIPAQTNGIESHLVSTPAVGSSVLDEDVASPAELAKAYMGGRPSKVTPSKLGFRSQVFGENSAVLSSLPSKLLVTPVVPKTSSRAEAPLNGFITPRSRGRSAIYSMARTPYSRVHQTTLKGVGSAVNAYDGPSSSQSVREQSLFSASKQGSLKRRSSVLDNEIGSFGPIRSIRQKQSFLSSRGLSSPVSGNIPISGGGLGSETSKKPSSMQKLNSFENGANTVPGSSFSSVPSKSSEMASKILQQLDKLVSPKDKSSESKVLTLMDKSPTKLSSSMLHGQALKSLEAVDSSKFLGNVQDNSKLDGLVDNAIPDALDVASLKQDMVRENGPLKIVAPCDKATVVNGVDSAVPKKDMLPSVENTVSATPISVAYPPQKKRAFKMSAHEDSLELDDDGYCNGTALYSLTEGVQEVDTSLAKRKSPVTEDVRLEKLPAFLDGKASTSAMNKKPDLRNSDGSVHGEKNSNFIISSTSSPSTMVFSTVEATQSSLTSDRASPPKESNAALPMFSFGSKAIDRVPQSSLAFGFSPSVVAQSAGTSFGSFSCSVPEASSSLSTVPAGGIDSVLKVPESEKVGINNISNAGVSFRTLETVLPSSLSSSTSTTTTFSFGTPPNNSTLNNGSLASTSTTFVVSSLASQGSSNSSSFTSTVNSIPTTSITTDSTKVATSGIISTSTPAPSFPAVSVFKFGSSTASNAVPPVSAMSDLPSPETTPKQETSFGTLSSTTLSDTAAATANSGSSIFGFSTSTADNQTQGSTFLAASGSMPISQASSAGTGISTFTQSMPLQFGSSTPSPSFGLTGTSTLASGNSISGSTAAKLFTTGTSGLGSSASLSETNSIGSSSGTTSSLFGTSWQPAKSSVFVSTFNSTSPSTGFSFGASAASSDPTNSLPIVFGASTASAGTKNSVPAVFGSSNGSSASSIFSFTSPSTTASTPPVFGNSNSVFAFGSATSANNDQMNMEDSMAEDTVAAAVPSVPVFGQQTVPASTSGYVFGSASPSIGNPFTFGSQPNLAAAQNPSPFQASGSLGFIADGSNFSMGSGGGGGGDKNNRRIIRVKHNRPRKK</sequence>
<evidence type="ECO:0000256" key="2">
    <source>
        <dbReference type="SAM" id="Phobius"/>
    </source>
</evidence>
<feature type="compositionally biased region" description="Polar residues" evidence="1">
    <location>
        <begin position="415"/>
        <end position="434"/>
    </location>
</feature>
<dbReference type="GO" id="GO:0071763">
    <property type="term" value="P:nuclear membrane organization"/>
    <property type="evidence" value="ECO:0007669"/>
    <property type="project" value="TreeGrafter"/>
</dbReference>